<keyword evidence="11" id="KW-1185">Reference proteome</keyword>
<reference evidence="10 11" key="2">
    <citation type="submission" date="2019-09" db="EMBL/GenBank/DDBJ databases">
        <title>Complete Genome Sequence and Methylome Analysis of free living Spirochaetas.</title>
        <authorList>
            <person name="Leshcheva N."/>
            <person name="Mikheeva N."/>
        </authorList>
    </citation>
    <scope>NUCLEOTIDE SEQUENCE [LARGE SCALE GENOMIC DNA]</scope>
    <source>
        <strain evidence="10 11">P</strain>
    </source>
</reference>
<dbReference type="OrthoDB" id="9787898at2"/>
<keyword evidence="2 8" id="KW-0808">Transferase</keyword>
<comment type="pathway">
    <text evidence="8">Protein modification; protein lipoylation via endogenous pathway; protein N(6)-(lipoyl)lysine from octanoyl-[acyl-carrier-protein]: step 2/2.</text>
</comment>
<dbReference type="SUPFAM" id="SSF102114">
    <property type="entry name" value="Radical SAM enzymes"/>
    <property type="match status" value="1"/>
</dbReference>
<keyword evidence="6 8" id="KW-0411">Iron-sulfur</keyword>
<reference evidence="10 11" key="1">
    <citation type="submission" date="2019-02" db="EMBL/GenBank/DDBJ databases">
        <authorList>
            <person name="Fomenkov A."/>
            <person name="Dubinina G."/>
            <person name="Grabovich M."/>
            <person name="Vincze T."/>
            <person name="Roberts R.J."/>
        </authorList>
    </citation>
    <scope>NUCLEOTIDE SEQUENCE [LARGE SCALE GENOMIC DNA]</scope>
    <source>
        <strain evidence="10 11">P</strain>
    </source>
</reference>
<evidence type="ECO:0000256" key="8">
    <source>
        <dbReference type="HAMAP-Rule" id="MF_00206"/>
    </source>
</evidence>
<feature type="binding site" evidence="8">
    <location>
        <position position="274"/>
    </location>
    <ligand>
        <name>[4Fe-4S] cluster</name>
        <dbReference type="ChEBI" id="CHEBI:49883"/>
        <label>1</label>
    </ligand>
</feature>
<dbReference type="HAMAP" id="MF_00206">
    <property type="entry name" value="Lipoyl_synth"/>
    <property type="match status" value="1"/>
</dbReference>
<evidence type="ECO:0000256" key="2">
    <source>
        <dbReference type="ARBA" id="ARBA00022679"/>
    </source>
</evidence>
<dbReference type="PANTHER" id="PTHR10949">
    <property type="entry name" value="LIPOYL SYNTHASE"/>
    <property type="match status" value="1"/>
</dbReference>
<feature type="binding site" evidence="8">
    <location>
        <position position="68"/>
    </location>
    <ligand>
        <name>[4Fe-4S] cluster</name>
        <dbReference type="ChEBI" id="CHEBI:49883"/>
        <label>2</label>
        <note>4Fe-4S-S-AdoMet</note>
    </ligand>
</feature>
<dbReference type="KEGG" id="sper:EW093_01915"/>
<feature type="domain" description="Radical SAM core" evidence="9">
    <location>
        <begin position="47"/>
        <end position="263"/>
    </location>
</feature>
<dbReference type="PROSITE" id="PS51918">
    <property type="entry name" value="RADICAL_SAM"/>
    <property type="match status" value="1"/>
</dbReference>
<keyword evidence="1 8" id="KW-0004">4Fe-4S</keyword>
<dbReference type="UniPathway" id="UPA00538">
    <property type="reaction ID" value="UER00593"/>
</dbReference>
<dbReference type="EMBL" id="CP035807">
    <property type="protein sequence ID" value="QEN06330.1"/>
    <property type="molecule type" value="Genomic_DNA"/>
</dbReference>
<dbReference type="InterPro" id="IPR013785">
    <property type="entry name" value="Aldolase_TIM"/>
</dbReference>
<dbReference type="AlphaFoldDB" id="A0A5C1QH61"/>
<comment type="function">
    <text evidence="8">Catalyzes the radical-mediated insertion of two sulfur atoms into the C-6 and C-8 positions of the octanoyl moiety bound to the lipoyl domains of lipoate-dependent enzymes, thereby converting the octanoylated domains into lipoylated derivatives.</text>
</comment>
<dbReference type="SFLD" id="SFLDG01058">
    <property type="entry name" value="lipoyl_synthase_like"/>
    <property type="match status" value="1"/>
</dbReference>
<dbReference type="InterPro" id="IPR006638">
    <property type="entry name" value="Elp3/MiaA/NifB-like_rSAM"/>
</dbReference>
<comment type="similarity">
    <text evidence="8">Belongs to the radical SAM superfamily. Lipoyl synthase family.</text>
</comment>
<feature type="binding site" evidence="8">
    <location>
        <position position="61"/>
    </location>
    <ligand>
        <name>[4Fe-4S] cluster</name>
        <dbReference type="ChEBI" id="CHEBI:49883"/>
        <label>2</label>
        <note>4Fe-4S-S-AdoMet</note>
    </ligand>
</feature>
<feature type="binding site" evidence="8">
    <location>
        <position position="46"/>
    </location>
    <ligand>
        <name>[4Fe-4S] cluster</name>
        <dbReference type="ChEBI" id="CHEBI:49883"/>
        <label>1</label>
    </ligand>
</feature>
<evidence type="ECO:0000256" key="3">
    <source>
        <dbReference type="ARBA" id="ARBA00022691"/>
    </source>
</evidence>
<evidence type="ECO:0000256" key="6">
    <source>
        <dbReference type="ARBA" id="ARBA00023014"/>
    </source>
</evidence>
<dbReference type="Gene3D" id="3.20.20.70">
    <property type="entry name" value="Aldolase class I"/>
    <property type="match status" value="1"/>
</dbReference>
<gene>
    <name evidence="8 10" type="primary">lipA</name>
    <name evidence="10" type="ORF">EW093_01915</name>
</gene>
<dbReference type="Pfam" id="PF04055">
    <property type="entry name" value="Radical_SAM"/>
    <property type="match status" value="1"/>
</dbReference>
<comment type="subcellular location">
    <subcellularLocation>
        <location evidence="8">Cytoplasm</location>
    </subcellularLocation>
</comment>
<dbReference type="InterPro" id="IPR007197">
    <property type="entry name" value="rSAM"/>
</dbReference>
<keyword evidence="5 8" id="KW-0408">Iron</keyword>
<comment type="cofactor">
    <cofactor evidence="8">
        <name>[4Fe-4S] cluster</name>
        <dbReference type="ChEBI" id="CHEBI:49883"/>
    </cofactor>
    <text evidence="8">Binds 2 [4Fe-4S] clusters per subunit. One cluster is coordinated with 3 cysteines and an exchangeable S-adenosyl-L-methionine.</text>
</comment>
<feature type="binding site" evidence="8">
    <location>
        <position position="35"/>
    </location>
    <ligand>
        <name>[4Fe-4S] cluster</name>
        <dbReference type="ChEBI" id="CHEBI:49883"/>
        <label>1</label>
    </ligand>
</feature>
<dbReference type="PIRSF" id="PIRSF005963">
    <property type="entry name" value="Lipoyl_synth"/>
    <property type="match status" value="1"/>
</dbReference>
<dbReference type="InterPro" id="IPR003698">
    <property type="entry name" value="Lipoyl_synth"/>
</dbReference>
<dbReference type="NCBIfam" id="NF004019">
    <property type="entry name" value="PRK05481.1"/>
    <property type="match status" value="1"/>
</dbReference>
<dbReference type="GO" id="GO:0016992">
    <property type="term" value="F:lipoate synthase activity"/>
    <property type="evidence" value="ECO:0007669"/>
    <property type="project" value="UniProtKB-UniRule"/>
</dbReference>
<evidence type="ECO:0000256" key="4">
    <source>
        <dbReference type="ARBA" id="ARBA00022723"/>
    </source>
</evidence>
<evidence type="ECO:0000256" key="5">
    <source>
        <dbReference type="ARBA" id="ARBA00023004"/>
    </source>
</evidence>
<dbReference type="GO" id="GO:0046872">
    <property type="term" value="F:metal ion binding"/>
    <property type="evidence" value="ECO:0007669"/>
    <property type="project" value="UniProtKB-KW"/>
</dbReference>
<evidence type="ECO:0000313" key="11">
    <source>
        <dbReference type="Proteomes" id="UP000323824"/>
    </source>
</evidence>
<evidence type="ECO:0000259" key="9">
    <source>
        <dbReference type="PROSITE" id="PS51918"/>
    </source>
</evidence>
<feature type="binding site" evidence="8">
    <location>
        <position position="65"/>
    </location>
    <ligand>
        <name>[4Fe-4S] cluster</name>
        <dbReference type="ChEBI" id="CHEBI:49883"/>
        <label>2</label>
        <note>4Fe-4S-S-AdoMet</note>
    </ligand>
</feature>
<comment type="catalytic activity">
    <reaction evidence="7 8">
        <text>[[Fe-S] cluster scaffold protein carrying a second [4Fe-4S](2+) cluster] + N(6)-octanoyl-L-lysyl-[protein] + 2 oxidized [2Fe-2S]-[ferredoxin] + 2 S-adenosyl-L-methionine + 4 H(+) = [[Fe-S] cluster scaffold protein] + N(6)-[(R)-dihydrolipoyl]-L-lysyl-[protein] + 4 Fe(3+) + 2 hydrogen sulfide + 2 5'-deoxyadenosine + 2 L-methionine + 2 reduced [2Fe-2S]-[ferredoxin]</text>
        <dbReference type="Rhea" id="RHEA:16585"/>
        <dbReference type="Rhea" id="RHEA-COMP:9928"/>
        <dbReference type="Rhea" id="RHEA-COMP:10000"/>
        <dbReference type="Rhea" id="RHEA-COMP:10001"/>
        <dbReference type="Rhea" id="RHEA-COMP:10475"/>
        <dbReference type="Rhea" id="RHEA-COMP:14568"/>
        <dbReference type="Rhea" id="RHEA-COMP:14569"/>
        <dbReference type="ChEBI" id="CHEBI:15378"/>
        <dbReference type="ChEBI" id="CHEBI:17319"/>
        <dbReference type="ChEBI" id="CHEBI:29034"/>
        <dbReference type="ChEBI" id="CHEBI:29919"/>
        <dbReference type="ChEBI" id="CHEBI:33722"/>
        <dbReference type="ChEBI" id="CHEBI:33737"/>
        <dbReference type="ChEBI" id="CHEBI:33738"/>
        <dbReference type="ChEBI" id="CHEBI:57844"/>
        <dbReference type="ChEBI" id="CHEBI:59789"/>
        <dbReference type="ChEBI" id="CHEBI:78809"/>
        <dbReference type="ChEBI" id="CHEBI:83100"/>
        <dbReference type="EC" id="2.8.1.8"/>
    </reaction>
</comment>
<dbReference type="GO" id="GO:0009249">
    <property type="term" value="P:protein lipoylation"/>
    <property type="evidence" value="ECO:0007669"/>
    <property type="project" value="UniProtKB-UniRule"/>
</dbReference>
<dbReference type="NCBIfam" id="TIGR00510">
    <property type="entry name" value="lipA"/>
    <property type="match status" value="1"/>
</dbReference>
<sequence length="291" mass="32398">MKARKPAWLKIKVLNGKDILFVEKTLLDLNLNSVCSAAKCPNRAECFDNRTATFMILGTKCTRGCRFCNILKDKPEEINLDEPKNIAKAVDLLKLKYVVITSVTRDDLVDGGAGHFYNVSKVIKDINPETSIELLIPDFKGEKSAIDKVLNSGASVINHNIETVEGLYPNIRIGADYQRSLNILKYIKDNNTNIVTKSGLILGMGEKEGDVITLLKDLRSVRCDLLTIGQYLPPSSNHLSVKKYITPLEFENWKQIALDMGFLGVSSGPFVRSSYNALDLTKQIEDGRCTI</sequence>
<dbReference type="SFLD" id="SFLDS00029">
    <property type="entry name" value="Radical_SAM"/>
    <property type="match status" value="1"/>
</dbReference>
<keyword evidence="3 8" id="KW-0949">S-adenosyl-L-methionine</keyword>
<proteinExistence type="inferred from homology"/>
<dbReference type="SFLD" id="SFLDF00271">
    <property type="entry name" value="lipoyl_synthase"/>
    <property type="match status" value="1"/>
</dbReference>
<dbReference type="EC" id="2.8.1.8" evidence="8"/>
<dbReference type="NCBIfam" id="NF009544">
    <property type="entry name" value="PRK12928.1"/>
    <property type="match status" value="1"/>
</dbReference>
<accession>A0A5C1QH61</accession>
<dbReference type="Proteomes" id="UP000323824">
    <property type="component" value="Chromosome"/>
</dbReference>
<dbReference type="PANTHER" id="PTHR10949:SF0">
    <property type="entry name" value="LIPOYL SYNTHASE, MITOCHONDRIAL"/>
    <property type="match status" value="1"/>
</dbReference>
<keyword evidence="4 8" id="KW-0479">Metal-binding</keyword>
<feature type="binding site" evidence="8">
    <location>
        <position position="40"/>
    </location>
    <ligand>
        <name>[4Fe-4S] cluster</name>
        <dbReference type="ChEBI" id="CHEBI:49883"/>
        <label>1</label>
    </ligand>
</feature>
<dbReference type="GO" id="GO:0005737">
    <property type="term" value="C:cytoplasm"/>
    <property type="evidence" value="ECO:0007669"/>
    <property type="project" value="UniProtKB-SubCell"/>
</dbReference>
<name>A0A5C1QH61_9SPIO</name>
<keyword evidence="8" id="KW-0963">Cytoplasm</keyword>
<dbReference type="InterPro" id="IPR058240">
    <property type="entry name" value="rSAM_sf"/>
</dbReference>
<dbReference type="GO" id="GO:0051539">
    <property type="term" value="F:4 iron, 4 sulfur cluster binding"/>
    <property type="evidence" value="ECO:0007669"/>
    <property type="project" value="UniProtKB-UniRule"/>
</dbReference>
<evidence type="ECO:0000256" key="1">
    <source>
        <dbReference type="ARBA" id="ARBA00022485"/>
    </source>
</evidence>
<protein>
    <recommendedName>
        <fullName evidence="8">Lipoyl synthase</fullName>
        <ecNumber evidence="8">2.8.1.8</ecNumber>
    </recommendedName>
    <alternativeName>
        <fullName evidence="8">Lip-syn</fullName>
        <shortName evidence="8">LS</shortName>
    </alternativeName>
    <alternativeName>
        <fullName evidence="8">Lipoate synthase</fullName>
    </alternativeName>
    <alternativeName>
        <fullName evidence="8">Lipoic acid synthase</fullName>
    </alternativeName>
    <alternativeName>
        <fullName evidence="8">Sulfur insertion protein LipA</fullName>
    </alternativeName>
</protein>
<evidence type="ECO:0000256" key="7">
    <source>
        <dbReference type="ARBA" id="ARBA00047326"/>
    </source>
</evidence>
<dbReference type="SMART" id="SM00729">
    <property type="entry name" value="Elp3"/>
    <property type="match status" value="1"/>
</dbReference>
<organism evidence="10 11">
    <name type="scientific">Thiospirochaeta perfilievii</name>
    <dbReference type="NCBI Taxonomy" id="252967"/>
    <lineage>
        <taxon>Bacteria</taxon>
        <taxon>Pseudomonadati</taxon>
        <taxon>Spirochaetota</taxon>
        <taxon>Spirochaetia</taxon>
        <taxon>Spirochaetales</taxon>
        <taxon>Spirochaetaceae</taxon>
        <taxon>Thiospirochaeta</taxon>
    </lineage>
</organism>
<evidence type="ECO:0000313" key="10">
    <source>
        <dbReference type="EMBL" id="QEN06330.1"/>
    </source>
</evidence>